<dbReference type="AlphaFoldDB" id="A0A1X6X0V8"/>
<evidence type="ECO:0000313" key="1">
    <source>
        <dbReference type="EMBL" id="SLM91991.1"/>
    </source>
</evidence>
<name>A0A1X6X0V8_9MICO</name>
<proteinExistence type="predicted"/>
<sequence length="39" mass="4481">MPPDPGFQQLSPAHPHDICCTFDRRAPVTHRERQLSQNP</sequence>
<dbReference type="EMBL" id="FWFF01000003">
    <property type="protein sequence ID" value="SLM91991.1"/>
    <property type="molecule type" value="Genomic_DNA"/>
</dbReference>
<evidence type="ECO:0000313" key="2">
    <source>
        <dbReference type="Proteomes" id="UP000196581"/>
    </source>
</evidence>
<gene>
    <name evidence="1" type="ORF">FM105_02870</name>
</gene>
<dbReference type="Proteomes" id="UP000196581">
    <property type="component" value="Unassembled WGS sequence"/>
</dbReference>
<organism evidence="1 2">
    <name type="scientific">Brevibacterium yomogidense</name>
    <dbReference type="NCBI Taxonomy" id="946573"/>
    <lineage>
        <taxon>Bacteria</taxon>
        <taxon>Bacillati</taxon>
        <taxon>Actinomycetota</taxon>
        <taxon>Actinomycetes</taxon>
        <taxon>Micrococcales</taxon>
        <taxon>Brevibacteriaceae</taxon>
        <taxon>Brevibacterium</taxon>
    </lineage>
</organism>
<protein>
    <submittedName>
        <fullName evidence="1">Uncharacterized protein</fullName>
    </submittedName>
</protein>
<accession>A0A1X6X0V8</accession>
<keyword evidence="2" id="KW-1185">Reference proteome</keyword>
<reference evidence="2" key="1">
    <citation type="submission" date="2017-02" db="EMBL/GenBank/DDBJ databases">
        <authorList>
            <person name="Dridi B."/>
        </authorList>
    </citation>
    <scope>NUCLEOTIDE SEQUENCE [LARGE SCALE GENOMIC DNA]</scope>
    <source>
        <strain evidence="2">B Co 03.10</strain>
    </source>
</reference>